<proteinExistence type="predicted"/>
<evidence type="ECO:0000313" key="5">
    <source>
        <dbReference type="EMBL" id="QDV73824.1"/>
    </source>
</evidence>
<protein>
    <submittedName>
        <fullName evidence="5">Xylose operon regulatory protein</fullName>
    </submittedName>
</protein>
<dbReference type="AlphaFoldDB" id="A0A518K7P9"/>
<evidence type="ECO:0000256" key="1">
    <source>
        <dbReference type="ARBA" id="ARBA00023015"/>
    </source>
</evidence>
<dbReference type="InterPro" id="IPR046335">
    <property type="entry name" value="LacI/GalR-like_sensor"/>
</dbReference>
<dbReference type="GO" id="GO:0003700">
    <property type="term" value="F:DNA-binding transcription factor activity"/>
    <property type="evidence" value="ECO:0007669"/>
    <property type="project" value="InterPro"/>
</dbReference>
<evidence type="ECO:0000256" key="2">
    <source>
        <dbReference type="ARBA" id="ARBA00023125"/>
    </source>
</evidence>
<sequence length="406" mass="45105">MTDSQSPGPSSGMNADDRKRQITVLIEADDAWGRSVLQAIARFASQANWELLIAPRDAERRLRIPEEWSGDGVIALVRDVSLLKHLRRRGMPTVNISGMFHNARWLGHVATDNFARARLAYEHFSSLRVTHFATYCPSLRREADLRGEEFVRYVHSRGYPCEVLVSEADAARTERSSDRQRIAAKLSILPKPVGVFVSDPYPARELVETCQSHGVDVPGEVLVLSGDEDDLLCNLILPSVSSIELASHRIGWEACKILDSMVRTGTPPSQPQLLAPLGICARRSTDHNAIGDSCMESVQRYIQQHATGQLQIRDLVRVAGMSRRSMELRFREVFGRSPAEEIRRVRVEKARQMLLNSSMSVSGVAAACGFSSGPYLTSVFRKVYGKTPSDLRAGRSVKLHGLSRTS</sequence>
<dbReference type="SUPFAM" id="SSF46689">
    <property type="entry name" value="Homeodomain-like"/>
    <property type="match status" value="2"/>
</dbReference>
<dbReference type="PANTHER" id="PTHR30146:SF24">
    <property type="entry name" value="XYLOSE OPERON REGULATORY PROTEIN"/>
    <property type="match status" value="1"/>
</dbReference>
<organism evidence="5 6">
    <name type="scientific">Botrimarina mediterranea</name>
    <dbReference type="NCBI Taxonomy" id="2528022"/>
    <lineage>
        <taxon>Bacteria</taxon>
        <taxon>Pseudomonadati</taxon>
        <taxon>Planctomycetota</taxon>
        <taxon>Planctomycetia</taxon>
        <taxon>Pirellulales</taxon>
        <taxon>Lacipirellulaceae</taxon>
        <taxon>Botrimarina</taxon>
    </lineage>
</organism>
<dbReference type="PROSITE" id="PS00041">
    <property type="entry name" value="HTH_ARAC_FAMILY_1"/>
    <property type="match status" value="1"/>
</dbReference>
<dbReference type="Pfam" id="PF22177">
    <property type="entry name" value="PBP1_XylR"/>
    <property type="match status" value="1"/>
</dbReference>
<dbReference type="InterPro" id="IPR018062">
    <property type="entry name" value="HTH_AraC-typ_CS"/>
</dbReference>
<dbReference type="InterPro" id="IPR009057">
    <property type="entry name" value="Homeodomain-like_sf"/>
</dbReference>
<dbReference type="SMART" id="SM00342">
    <property type="entry name" value="HTH_ARAC"/>
    <property type="match status" value="1"/>
</dbReference>
<dbReference type="Gene3D" id="3.40.50.2300">
    <property type="match status" value="2"/>
</dbReference>
<keyword evidence="6" id="KW-1185">Reference proteome</keyword>
<keyword evidence="2" id="KW-0238">DNA-binding</keyword>
<dbReference type="EMBL" id="CP036349">
    <property type="protein sequence ID" value="QDV73824.1"/>
    <property type="molecule type" value="Genomic_DNA"/>
</dbReference>
<keyword evidence="1" id="KW-0805">Transcription regulation</keyword>
<dbReference type="Proteomes" id="UP000316426">
    <property type="component" value="Chromosome"/>
</dbReference>
<evidence type="ECO:0000259" key="4">
    <source>
        <dbReference type="PROSITE" id="PS01124"/>
    </source>
</evidence>
<evidence type="ECO:0000313" key="6">
    <source>
        <dbReference type="Proteomes" id="UP000316426"/>
    </source>
</evidence>
<reference evidence="5 6" key="1">
    <citation type="submission" date="2019-02" db="EMBL/GenBank/DDBJ databases">
        <title>Deep-cultivation of Planctomycetes and their phenomic and genomic characterization uncovers novel biology.</title>
        <authorList>
            <person name="Wiegand S."/>
            <person name="Jogler M."/>
            <person name="Boedeker C."/>
            <person name="Pinto D."/>
            <person name="Vollmers J."/>
            <person name="Rivas-Marin E."/>
            <person name="Kohn T."/>
            <person name="Peeters S.H."/>
            <person name="Heuer A."/>
            <person name="Rast P."/>
            <person name="Oberbeckmann S."/>
            <person name="Bunk B."/>
            <person name="Jeske O."/>
            <person name="Meyerdierks A."/>
            <person name="Storesund J.E."/>
            <person name="Kallscheuer N."/>
            <person name="Luecker S."/>
            <person name="Lage O.M."/>
            <person name="Pohl T."/>
            <person name="Merkel B.J."/>
            <person name="Hornburger P."/>
            <person name="Mueller R.-W."/>
            <person name="Bruemmer F."/>
            <person name="Labrenz M."/>
            <person name="Spormann A.M."/>
            <person name="Op den Camp H."/>
            <person name="Overmann J."/>
            <person name="Amann R."/>
            <person name="Jetten M.S.M."/>
            <person name="Mascher T."/>
            <person name="Medema M.H."/>
            <person name="Devos D.P."/>
            <person name="Kaster A.-K."/>
            <person name="Ovreas L."/>
            <person name="Rohde M."/>
            <person name="Galperin M.Y."/>
            <person name="Jogler C."/>
        </authorList>
    </citation>
    <scope>NUCLEOTIDE SEQUENCE [LARGE SCALE GENOMIC DNA]</scope>
    <source>
        <strain evidence="5 6">Spa11</strain>
    </source>
</reference>
<dbReference type="InterPro" id="IPR054031">
    <property type="entry name" value="XylR_PBP1"/>
</dbReference>
<dbReference type="GO" id="GO:0000976">
    <property type="term" value="F:transcription cis-regulatory region binding"/>
    <property type="evidence" value="ECO:0007669"/>
    <property type="project" value="TreeGrafter"/>
</dbReference>
<dbReference type="PROSITE" id="PS01124">
    <property type="entry name" value="HTH_ARAC_FAMILY_2"/>
    <property type="match status" value="1"/>
</dbReference>
<dbReference type="Gene3D" id="1.10.10.60">
    <property type="entry name" value="Homeodomain-like"/>
    <property type="match status" value="1"/>
</dbReference>
<feature type="domain" description="HTH araC/xylS-type" evidence="4">
    <location>
        <begin position="296"/>
        <end position="394"/>
    </location>
</feature>
<dbReference type="PANTHER" id="PTHR30146">
    <property type="entry name" value="LACI-RELATED TRANSCRIPTIONAL REPRESSOR"/>
    <property type="match status" value="1"/>
</dbReference>
<dbReference type="CDD" id="cd01543">
    <property type="entry name" value="PBP1_XylR"/>
    <property type="match status" value="1"/>
</dbReference>
<name>A0A518K7P9_9BACT</name>
<dbReference type="Pfam" id="PF12833">
    <property type="entry name" value="HTH_18"/>
    <property type="match status" value="1"/>
</dbReference>
<dbReference type="Pfam" id="PF13377">
    <property type="entry name" value="Peripla_BP_3"/>
    <property type="match status" value="1"/>
</dbReference>
<dbReference type="KEGG" id="bmei:Spa11_20230"/>
<gene>
    <name evidence="5" type="primary">xylR_2</name>
    <name evidence="5" type="ORF">Spa11_20230</name>
</gene>
<dbReference type="InterPro" id="IPR028082">
    <property type="entry name" value="Peripla_BP_I"/>
</dbReference>
<evidence type="ECO:0000256" key="3">
    <source>
        <dbReference type="ARBA" id="ARBA00023163"/>
    </source>
</evidence>
<dbReference type="InterPro" id="IPR018060">
    <property type="entry name" value="HTH_AraC"/>
</dbReference>
<dbReference type="RefSeq" id="WP_197529868.1">
    <property type="nucleotide sequence ID" value="NZ_CP036349.1"/>
</dbReference>
<accession>A0A518K7P9</accession>
<keyword evidence="3" id="KW-0804">Transcription</keyword>
<dbReference type="SUPFAM" id="SSF53822">
    <property type="entry name" value="Periplasmic binding protein-like I"/>
    <property type="match status" value="1"/>
</dbReference>